<gene>
    <name evidence="2" type="ORF">CGC59_01915</name>
</gene>
<sequence>MKERILQFIDYKNLSKNKFYKETGLANGILDKNSGLSAESIEKIYSKYPEINLHWLLTGEGDMLRKETVIQQAHNNISSTITQHQTINAPDDYETLKKENQRLTQENSGLKDKIIQLMEEKISVK</sequence>
<dbReference type="Proteomes" id="UP000217334">
    <property type="component" value="Chromosome"/>
</dbReference>
<reference evidence="3" key="1">
    <citation type="submission" date="2017-06" db="EMBL/GenBank/DDBJ databases">
        <title>Capnocytophaga spp. assemblies.</title>
        <authorList>
            <person name="Gulvik C.A."/>
        </authorList>
    </citation>
    <scope>NUCLEOTIDE SEQUENCE [LARGE SCALE GENOMIC DNA]</scope>
    <source>
        <strain evidence="3">H4486</strain>
    </source>
</reference>
<accession>A0A250F374</accession>
<proteinExistence type="predicted"/>
<organism evidence="2 3">
    <name type="scientific">Capnocytophaga sputigena</name>
    <dbReference type="NCBI Taxonomy" id="1019"/>
    <lineage>
        <taxon>Bacteria</taxon>
        <taxon>Pseudomonadati</taxon>
        <taxon>Bacteroidota</taxon>
        <taxon>Flavobacteriia</taxon>
        <taxon>Flavobacteriales</taxon>
        <taxon>Flavobacteriaceae</taxon>
        <taxon>Capnocytophaga</taxon>
    </lineage>
</organism>
<keyword evidence="1" id="KW-0175">Coiled coil</keyword>
<evidence type="ECO:0000313" key="2">
    <source>
        <dbReference type="EMBL" id="ATA78508.1"/>
    </source>
</evidence>
<evidence type="ECO:0000256" key="1">
    <source>
        <dbReference type="SAM" id="Coils"/>
    </source>
</evidence>
<protein>
    <submittedName>
        <fullName evidence="2">Uncharacterized protein</fullName>
    </submittedName>
</protein>
<feature type="coiled-coil region" evidence="1">
    <location>
        <begin position="93"/>
        <end position="120"/>
    </location>
</feature>
<dbReference type="AlphaFoldDB" id="A0A250F374"/>
<dbReference type="RefSeq" id="WP_095900674.1">
    <property type="nucleotide sequence ID" value="NZ_CAUOZK010000041.1"/>
</dbReference>
<dbReference type="EMBL" id="CP022383">
    <property type="protein sequence ID" value="ATA78508.1"/>
    <property type="molecule type" value="Genomic_DNA"/>
</dbReference>
<name>A0A250F374_CAPSP</name>
<evidence type="ECO:0000313" key="3">
    <source>
        <dbReference type="Proteomes" id="UP000217334"/>
    </source>
</evidence>